<feature type="compositionally biased region" description="Polar residues" evidence="1">
    <location>
        <begin position="148"/>
        <end position="157"/>
    </location>
</feature>
<keyword evidence="3" id="KW-1185">Reference proteome</keyword>
<feature type="compositionally biased region" description="Polar residues" evidence="1">
    <location>
        <begin position="321"/>
        <end position="330"/>
    </location>
</feature>
<organism evidence="2 3">
    <name type="scientific">Chaetoceros tenuissimus</name>
    <dbReference type="NCBI Taxonomy" id="426638"/>
    <lineage>
        <taxon>Eukaryota</taxon>
        <taxon>Sar</taxon>
        <taxon>Stramenopiles</taxon>
        <taxon>Ochrophyta</taxon>
        <taxon>Bacillariophyta</taxon>
        <taxon>Coscinodiscophyceae</taxon>
        <taxon>Chaetocerotophycidae</taxon>
        <taxon>Chaetocerotales</taxon>
        <taxon>Chaetocerotaceae</taxon>
        <taxon>Chaetoceros</taxon>
    </lineage>
</organism>
<dbReference type="InterPro" id="IPR051941">
    <property type="entry name" value="BG_Antigen-Binding_Lectin"/>
</dbReference>
<sequence length="2192" mass="241522">MPSDIPSDVPSDQPSSVPSSMPSDIPSDVPSDQPSSVPSSLPSDIPSDVPSDQPSSVPSSMPSDIPSDVPSDQPSSVPSSMPSDIPSDVPSDQPSSLPSSMPSDIPSDVPSDQPSSLPSSMPSDIPSDVPSDQPSSLPSSEPSLLPSNGPSRLPSTEPSMIPSSLPSSLPSDVPSDIPSIRPSSVPSSLPSLVPSSEPSLFPSLKPSLLPSLETSRLPSLQPSLLPSLAPSHEPSLVPSSQPSILPSSGPSILHSDLPSVSPSFFPSLDPSSLPSNVPSTTPSLEPSELPTIEPSMDPSELPTWVKSEKPSLRPSDLPSLMPSSKPSRAFSQQPSDSPSSLPSDRPTKRPSPTPSLSQVPSSKPTNRPTFDEFTSNSPSISHPPTGIPTASPTLSSLPSYKPTGNPSSMPSSNPSQSPTGVPSDKPTMSQAPSSYPTMDRALFEGGICRADRECFFEQATCIADYGCKSKPLSITYADYKKNTEVLMNLISAKTWPGESERAGGVIINPENILNLHGTARVSFEMKEGYSVTKNTKIKFTLTNLMPLTSKINVGLCVYEQHVKSFKDAAVTCVGLFQQSLEVNVNDVLVNFKHESLKGNLQNFALGKKTSQSSTEKQSISSLAVDGRIGDQTLSIDAINLNTVTETKLESQPWWQVDFGGVVLIRNLVIFKRMDKYDDSLSDFKVTIYDSQDKAVQEQFMPGESGDAKKIEITLPEKVEGQKLRITLTGNSPRILCLAEVQVFGFKYDFDLPIGEIFTFNEEMKVNRIGFLQDNENPEMAYVRIDEITIYEPAIIVEAQQSKEMLLIETSEKINVQGAEFRTNSAGKEYIAVKSRADTVVVLVDGKQKNALEYTEKNAAVRSMAISDNGIAIIGFESGGQVGIVKLVDFSSQIGPRVLDTRVWMLGFGNGVDITQDSMMAVIGSPNENAVYTYNISSKGTFIPQKKITNKKMETFGWKVALSNSGNTLAVTAPKAMNDEDNKVGAITLYRNSESSWKQLDEIAYGLEETRKLGLGGVAINEQTGRIDVVDEKGDFTSFQYQKNCKDNALSVGTNGNMFDAQCRCMSGFRSSNPTGGQFLIDVDDRCELCPEDAGCGQRPTATPTTHPTTSKSPSARPTISFPPTNTPTLSFSPSSFPTTLSPTESPVITELPSSLPSSEPISLTSLLDGDLCSNNGQCKSKICAFDKCSSRANFTISIDGDDSTSEIIFKTLLSSDNYTTIEHNDGGVFIVDNSQIEIMRTTFRLFELSESFEVNRFTKLRATIQSNKAELSICLFEDLEEMIDFSPSSCIQFGDSDGIVEIEVGEAIEYKTCFIKYIGFWQEMKSESDLDVPFTLRNLIFEQDRIPKHIVNGKCVDPHAVINEGGDTCECELGYVSSNGGRIQSEMDQCILCIRSNKCFFEGDECETDDECDQGICENSMCKANNFEFSIQTESEGVEKVNASLVVDDLYADEIIVGRGGVSMDSSTEKLSLHGTLRKFYKFEEAIAFDRYSILQFQMENISHPGKLEICFYENRDEALIRPEWYETRCKEILSFESQNVSISIGEVFNYRYGSIEYLYIVQTELPSRNRNRAHLIVDSFNIMKQGIKEIEENNCNDFDENSLEIEVDSQNFCACREGYVSSNHGKIIDKYDKCVKNAMENFDFQACDHFSECTSGYCVDYMCKSSGSLNVMSHETTANPIIASRKSSSGQGGEIVEPDNSLKLFDNVISTYELSNIVNVTKFTSLHIVGASRQSIQSEVCILPSQDSSIINTCPTLCFDLKFGTEEFLGFDLGEELIDRKIGIKFIQFRQTNYGRSSNERREFTLIKSLEFHQAPVESLLVENGLCRDENSKPVRTIVRNNNAPATCECLDGFMSSNGGKFITEFDSCIKCYSGSSNKCFIEPRIHSDAKCSNALTIVHQLATSNKPFYASLHLIRKPEEEYGGTLVNERSLYMHGTTQHTYRFSKTYFIDIIYCKMSFEVTSVKQYVALCLSQNADIYSSDSFCINFSNIDEPTWKGEPFGSDSKVERYIPKSARYNVALGRKCSSSASAPTNDCSKAIDGNIDTSFESLAEEINWIEIEFGETKLIRQFVIYKPKEMSEFTVIFTGDDLENEFQVIFKENFSEKIDHQIPFTKASKMRIRGNDEYVGLRFHDIEVFDSEALATSRKIDIPLGKLIVKEKWNYMTFFQSNQDNTVSKVSNVTFLYGELL</sequence>
<proteinExistence type="predicted"/>
<comment type="caution">
    <text evidence="2">The sequence shown here is derived from an EMBL/GenBank/DDBJ whole genome shotgun (WGS) entry which is preliminary data.</text>
</comment>
<evidence type="ECO:0000313" key="3">
    <source>
        <dbReference type="Proteomes" id="UP001054902"/>
    </source>
</evidence>
<dbReference type="PANTHER" id="PTHR45713">
    <property type="entry name" value="FTP DOMAIN-CONTAINING PROTEIN"/>
    <property type="match status" value="1"/>
</dbReference>
<protein>
    <submittedName>
        <fullName evidence="2">Uncharacterized protein</fullName>
    </submittedName>
</protein>
<feature type="region of interest" description="Disordered" evidence="1">
    <location>
        <begin position="1"/>
        <end position="436"/>
    </location>
</feature>
<feature type="region of interest" description="Disordered" evidence="1">
    <location>
        <begin position="1097"/>
        <end position="1156"/>
    </location>
</feature>
<dbReference type="InterPro" id="IPR008979">
    <property type="entry name" value="Galactose-bd-like_sf"/>
</dbReference>
<dbReference type="SUPFAM" id="SSF82171">
    <property type="entry name" value="DPP6 N-terminal domain-like"/>
    <property type="match status" value="1"/>
</dbReference>
<feature type="compositionally biased region" description="Low complexity" evidence="1">
    <location>
        <begin position="158"/>
        <end position="279"/>
    </location>
</feature>
<dbReference type="EMBL" id="BLLK01000058">
    <property type="protein sequence ID" value="GFH57463.1"/>
    <property type="molecule type" value="Genomic_DNA"/>
</dbReference>
<evidence type="ECO:0000256" key="1">
    <source>
        <dbReference type="SAM" id="MobiDB-lite"/>
    </source>
</evidence>
<gene>
    <name evidence="2" type="ORF">CTEN210_13939</name>
</gene>
<accession>A0AAD3D472</accession>
<feature type="compositionally biased region" description="Low complexity" evidence="1">
    <location>
        <begin position="1099"/>
        <end position="1114"/>
    </location>
</feature>
<feature type="compositionally biased region" description="Low complexity" evidence="1">
    <location>
        <begin position="1"/>
        <end position="147"/>
    </location>
</feature>
<name>A0AAD3D472_9STRA</name>
<feature type="compositionally biased region" description="Low complexity" evidence="1">
    <location>
        <begin position="406"/>
        <end position="418"/>
    </location>
</feature>
<reference evidence="2 3" key="1">
    <citation type="journal article" date="2021" name="Sci. Rep.">
        <title>The genome of the diatom Chaetoceros tenuissimus carries an ancient integrated fragment of an extant virus.</title>
        <authorList>
            <person name="Hongo Y."/>
            <person name="Kimura K."/>
            <person name="Takaki Y."/>
            <person name="Yoshida Y."/>
            <person name="Baba S."/>
            <person name="Kobayashi G."/>
            <person name="Nagasaki K."/>
            <person name="Hano T."/>
            <person name="Tomaru Y."/>
        </authorList>
    </citation>
    <scope>NUCLEOTIDE SEQUENCE [LARGE SCALE GENOMIC DNA]</scope>
    <source>
        <strain evidence="2 3">NIES-3715</strain>
    </source>
</reference>
<feature type="compositionally biased region" description="Low complexity" evidence="1">
    <location>
        <begin position="388"/>
        <end position="399"/>
    </location>
</feature>
<dbReference type="Gene3D" id="2.60.120.260">
    <property type="entry name" value="Galactose-binding domain-like"/>
    <property type="match status" value="2"/>
</dbReference>
<dbReference type="PANTHER" id="PTHR45713:SF6">
    <property type="entry name" value="F5_8 TYPE C DOMAIN-CONTAINING PROTEIN"/>
    <property type="match status" value="1"/>
</dbReference>
<feature type="compositionally biased region" description="Polar residues" evidence="1">
    <location>
        <begin position="354"/>
        <end position="382"/>
    </location>
</feature>
<feature type="compositionally biased region" description="Low complexity" evidence="1">
    <location>
        <begin position="1121"/>
        <end position="1156"/>
    </location>
</feature>
<dbReference type="Proteomes" id="UP001054902">
    <property type="component" value="Unassembled WGS sequence"/>
</dbReference>
<evidence type="ECO:0000313" key="2">
    <source>
        <dbReference type="EMBL" id="GFH57463.1"/>
    </source>
</evidence>
<dbReference type="Pfam" id="PF22633">
    <property type="entry name" value="F5_F8_type_C_2"/>
    <property type="match status" value="1"/>
</dbReference>
<feature type="compositionally biased region" description="Polar residues" evidence="1">
    <location>
        <begin position="426"/>
        <end position="436"/>
    </location>
</feature>
<dbReference type="SUPFAM" id="SSF49785">
    <property type="entry name" value="Galactose-binding domain-like"/>
    <property type="match status" value="2"/>
</dbReference>
<feature type="compositionally biased region" description="Low complexity" evidence="1">
    <location>
        <begin position="331"/>
        <end position="344"/>
    </location>
</feature>